<dbReference type="EC" id="2.7.1.24" evidence="3 4"/>
<gene>
    <name evidence="3" type="primary">coaE</name>
    <name evidence="5" type="ORF">CIAN88_09235</name>
</gene>
<keyword evidence="3 5" id="KW-0418">Kinase</keyword>
<dbReference type="HAMAP" id="MF_00376">
    <property type="entry name" value="Dephospho_CoA_kinase"/>
    <property type="match status" value="1"/>
</dbReference>
<accession>A0A099I5Y6</accession>
<dbReference type="RefSeq" id="WP_044905136.1">
    <property type="nucleotide sequence ID" value="NZ_JQIF01000040.1"/>
</dbReference>
<evidence type="ECO:0000313" key="5">
    <source>
        <dbReference type="EMBL" id="KGJ53349.1"/>
    </source>
</evidence>
<evidence type="ECO:0000256" key="2">
    <source>
        <dbReference type="ARBA" id="ARBA00022840"/>
    </source>
</evidence>
<dbReference type="UniPathway" id="UPA00241">
    <property type="reaction ID" value="UER00356"/>
</dbReference>
<evidence type="ECO:0000313" key="6">
    <source>
        <dbReference type="Proteomes" id="UP000030008"/>
    </source>
</evidence>
<dbReference type="InterPro" id="IPR001977">
    <property type="entry name" value="Depp_CoAkinase"/>
</dbReference>
<dbReference type="Gene3D" id="3.40.50.300">
    <property type="entry name" value="P-loop containing nucleotide triphosphate hydrolases"/>
    <property type="match status" value="1"/>
</dbReference>
<dbReference type="AlphaFoldDB" id="A0A099I5Y6"/>
<dbReference type="InterPro" id="IPR027417">
    <property type="entry name" value="P-loop_NTPase"/>
</dbReference>
<dbReference type="GO" id="GO:0015937">
    <property type="term" value="P:coenzyme A biosynthetic process"/>
    <property type="evidence" value="ECO:0007669"/>
    <property type="project" value="UniProtKB-UniRule"/>
</dbReference>
<protein>
    <recommendedName>
        <fullName evidence="3 4">Dephospho-CoA kinase</fullName>
        <ecNumber evidence="3 4">2.7.1.24</ecNumber>
    </recommendedName>
    <alternativeName>
        <fullName evidence="3">Dephosphocoenzyme A kinase</fullName>
    </alternativeName>
</protein>
<keyword evidence="1 3" id="KW-0547">Nucleotide-binding</keyword>
<comment type="pathway">
    <text evidence="3">Cofactor biosynthesis; coenzyme A biosynthesis; CoA from (R)-pantothenate: step 5/5.</text>
</comment>
<dbReference type="GO" id="GO:0005737">
    <property type="term" value="C:cytoplasm"/>
    <property type="evidence" value="ECO:0007669"/>
    <property type="project" value="UniProtKB-SubCell"/>
</dbReference>
<dbReference type="PROSITE" id="PS51219">
    <property type="entry name" value="DPCK"/>
    <property type="match status" value="1"/>
</dbReference>
<dbReference type="EMBL" id="JQIF01000040">
    <property type="protein sequence ID" value="KGJ53349.1"/>
    <property type="molecule type" value="Genomic_DNA"/>
</dbReference>
<evidence type="ECO:0000256" key="1">
    <source>
        <dbReference type="ARBA" id="ARBA00022741"/>
    </source>
</evidence>
<feature type="binding site" evidence="3">
    <location>
        <begin position="11"/>
        <end position="16"/>
    </location>
    <ligand>
        <name>ATP</name>
        <dbReference type="ChEBI" id="CHEBI:30616"/>
    </ligand>
</feature>
<dbReference type="GO" id="GO:0004140">
    <property type="term" value="F:dephospho-CoA kinase activity"/>
    <property type="evidence" value="ECO:0007669"/>
    <property type="project" value="UniProtKB-UniRule"/>
</dbReference>
<comment type="similarity">
    <text evidence="3">Belongs to the CoaE family.</text>
</comment>
<keyword evidence="3" id="KW-0963">Cytoplasm</keyword>
<organism evidence="5 6">
    <name type="scientific">Clostridium innocuum</name>
    <dbReference type="NCBI Taxonomy" id="1522"/>
    <lineage>
        <taxon>Bacteria</taxon>
        <taxon>Bacillati</taxon>
        <taxon>Bacillota</taxon>
        <taxon>Clostridia</taxon>
        <taxon>Eubacteriales</taxon>
        <taxon>Clostridiaceae</taxon>
        <taxon>Clostridium</taxon>
    </lineage>
</organism>
<evidence type="ECO:0000256" key="4">
    <source>
        <dbReference type="NCBIfam" id="TIGR00152"/>
    </source>
</evidence>
<keyword evidence="3" id="KW-0173">Coenzyme A biosynthesis</keyword>
<comment type="function">
    <text evidence="3">Catalyzes the phosphorylation of the 3'-hydroxyl group of dephosphocoenzyme A to form coenzyme A.</text>
</comment>
<dbReference type="GO" id="GO:0005524">
    <property type="term" value="F:ATP binding"/>
    <property type="evidence" value="ECO:0007669"/>
    <property type="project" value="UniProtKB-UniRule"/>
</dbReference>
<proteinExistence type="inferred from homology"/>
<dbReference type="Pfam" id="PF01121">
    <property type="entry name" value="CoaE"/>
    <property type="match status" value="1"/>
</dbReference>
<name>A0A099I5Y6_CLOIN</name>
<dbReference type="Proteomes" id="UP000030008">
    <property type="component" value="Unassembled WGS sequence"/>
</dbReference>
<dbReference type="CDD" id="cd02022">
    <property type="entry name" value="DPCK"/>
    <property type="match status" value="1"/>
</dbReference>
<reference evidence="5 6" key="1">
    <citation type="submission" date="2014-08" db="EMBL/GenBank/DDBJ databases">
        <title>Clostridium innocuum, an unnegligible vancomycin-resistant pathogen causing extra-intestinal infections.</title>
        <authorList>
            <person name="Feng Y."/>
            <person name="Chiu C.-H."/>
        </authorList>
    </citation>
    <scope>NUCLEOTIDE SEQUENCE [LARGE SCALE GENOMIC DNA]</scope>
    <source>
        <strain evidence="5 6">AN88</strain>
    </source>
</reference>
<keyword evidence="3" id="KW-0808">Transferase</keyword>
<comment type="subcellular location">
    <subcellularLocation>
        <location evidence="3">Cytoplasm</location>
    </subcellularLocation>
</comment>
<sequence length="197" mass="22740">MRTIGLTGVMGAGKSSVIRILQEEGITVLDCDAVNAQLLQKQEEGYTALIQMFGTDILNDEGNIMPQRMSDLIFCDPEKKRQAEGILHPLIKKRIFEELALHTKEAIVVVEVPLLFEVHWEDAFDEVWVVACDEELLLSRLKLYRHISEQEALRRLRHQLPQQEKIKRADVVFYNNSDSASLKRQICDILNMKRQLR</sequence>
<keyword evidence="2 3" id="KW-0067">ATP-binding</keyword>
<evidence type="ECO:0000256" key="3">
    <source>
        <dbReference type="HAMAP-Rule" id="MF_00376"/>
    </source>
</evidence>
<comment type="caution">
    <text evidence="5">The sequence shown here is derived from an EMBL/GenBank/DDBJ whole genome shotgun (WGS) entry which is preliminary data.</text>
</comment>
<dbReference type="NCBIfam" id="TIGR00152">
    <property type="entry name" value="dephospho-CoA kinase"/>
    <property type="match status" value="1"/>
</dbReference>
<dbReference type="PANTHER" id="PTHR10695:SF46">
    <property type="entry name" value="BIFUNCTIONAL COENZYME A SYNTHASE-RELATED"/>
    <property type="match status" value="1"/>
</dbReference>
<comment type="catalytic activity">
    <reaction evidence="3">
        <text>3'-dephospho-CoA + ATP = ADP + CoA + H(+)</text>
        <dbReference type="Rhea" id="RHEA:18245"/>
        <dbReference type="ChEBI" id="CHEBI:15378"/>
        <dbReference type="ChEBI" id="CHEBI:30616"/>
        <dbReference type="ChEBI" id="CHEBI:57287"/>
        <dbReference type="ChEBI" id="CHEBI:57328"/>
        <dbReference type="ChEBI" id="CHEBI:456216"/>
        <dbReference type="EC" id="2.7.1.24"/>
    </reaction>
</comment>
<dbReference type="PANTHER" id="PTHR10695">
    <property type="entry name" value="DEPHOSPHO-COA KINASE-RELATED"/>
    <property type="match status" value="1"/>
</dbReference>
<dbReference type="SUPFAM" id="SSF52540">
    <property type="entry name" value="P-loop containing nucleoside triphosphate hydrolases"/>
    <property type="match status" value="1"/>
</dbReference>